<dbReference type="AlphaFoldDB" id="A0A9X8R1U3"/>
<gene>
    <name evidence="2" type="ORF">SAMN05878482_101205</name>
</gene>
<feature type="transmembrane region" description="Helical" evidence="1">
    <location>
        <begin position="40"/>
        <end position="67"/>
    </location>
</feature>
<evidence type="ECO:0000313" key="2">
    <source>
        <dbReference type="EMBL" id="SIQ05475.1"/>
    </source>
</evidence>
<keyword evidence="1" id="KW-0472">Membrane</keyword>
<dbReference type="Proteomes" id="UP000185829">
    <property type="component" value="Unassembled WGS sequence"/>
</dbReference>
<keyword evidence="1" id="KW-0812">Transmembrane</keyword>
<protein>
    <submittedName>
        <fullName evidence="2">Uncharacterized protein</fullName>
    </submittedName>
</protein>
<dbReference type="RefSeq" id="WP_260320492.1">
    <property type="nucleotide sequence ID" value="NZ_FTMX01000001.1"/>
</dbReference>
<evidence type="ECO:0000256" key="1">
    <source>
        <dbReference type="SAM" id="Phobius"/>
    </source>
</evidence>
<feature type="transmembrane region" description="Helical" evidence="1">
    <location>
        <begin position="111"/>
        <end position="130"/>
    </location>
</feature>
<feature type="transmembrane region" description="Helical" evidence="1">
    <location>
        <begin position="73"/>
        <end position="90"/>
    </location>
</feature>
<proteinExistence type="predicted"/>
<dbReference type="EMBL" id="FTMX01000001">
    <property type="protein sequence ID" value="SIQ05475.1"/>
    <property type="molecule type" value="Genomic_DNA"/>
</dbReference>
<comment type="caution">
    <text evidence="2">The sequence shown here is derived from an EMBL/GenBank/DDBJ whole genome shotgun (WGS) entry which is preliminary data.</text>
</comment>
<reference evidence="2 3" key="1">
    <citation type="submission" date="2017-01" db="EMBL/GenBank/DDBJ databases">
        <authorList>
            <person name="Varghese N."/>
            <person name="Submissions S."/>
        </authorList>
    </citation>
    <scope>NUCLEOTIDE SEQUENCE [LARGE SCALE GENOMIC DNA]</scope>
    <source>
        <strain evidence="2 3">RUG2-6</strain>
    </source>
</reference>
<evidence type="ECO:0000313" key="3">
    <source>
        <dbReference type="Proteomes" id="UP000185829"/>
    </source>
</evidence>
<keyword evidence="1" id="KW-1133">Transmembrane helix</keyword>
<accession>A0A9X8R1U3</accession>
<organism evidence="2 3">
    <name type="scientific">Peribacillus simplex</name>
    <dbReference type="NCBI Taxonomy" id="1478"/>
    <lineage>
        <taxon>Bacteria</taxon>
        <taxon>Bacillati</taxon>
        <taxon>Bacillota</taxon>
        <taxon>Bacilli</taxon>
        <taxon>Bacillales</taxon>
        <taxon>Bacillaceae</taxon>
        <taxon>Peribacillus</taxon>
    </lineage>
</organism>
<name>A0A9X8R1U3_9BACI</name>
<sequence length="131" mass="14821">MLYLGNYPSRKVLSRLLIAAFFYGYGKKAGEMMLRVILELFRIITIILVIGMIMGFIINSIYAIFGITVENTAGGWIVGMAIFPLLYVLYKNRLQFSGFYKNAGQVKLSNRTTTILLCFSVLMLTVAPLFR</sequence>